<dbReference type="Proteomes" id="UP000482800">
    <property type="component" value="Unassembled WGS sequence"/>
</dbReference>
<reference evidence="1 2" key="2">
    <citation type="submission" date="2020-03" db="EMBL/GenBank/DDBJ databases">
        <authorList>
            <person name="Ichikawa N."/>
            <person name="Kimura A."/>
            <person name="Kitahashi Y."/>
            <person name="Uohara A."/>
        </authorList>
    </citation>
    <scope>NUCLEOTIDE SEQUENCE [LARGE SCALE GENOMIC DNA]</scope>
    <source>
        <strain evidence="1 2">NBRC 108639</strain>
    </source>
</reference>
<reference evidence="1 2" key="1">
    <citation type="submission" date="2020-03" db="EMBL/GenBank/DDBJ databases">
        <title>Whole genome shotgun sequence of Phytohabitans houttuyneae NBRC 108639.</title>
        <authorList>
            <person name="Komaki H."/>
            <person name="Tamura T."/>
        </authorList>
    </citation>
    <scope>NUCLEOTIDE SEQUENCE [LARGE SCALE GENOMIC DNA]</scope>
    <source>
        <strain evidence="1 2">NBRC 108639</strain>
    </source>
</reference>
<name>A0A6V8KAP0_9ACTN</name>
<evidence type="ECO:0000313" key="2">
    <source>
        <dbReference type="Proteomes" id="UP000482800"/>
    </source>
</evidence>
<accession>A0A6V8KAP0</accession>
<dbReference type="RefSeq" id="WP_173059169.1">
    <property type="nucleotide sequence ID" value="NZ_BLPF01000002.1"/>
</dbReference>
<dbReference type="EMBL" id="BLPF01000002">
    <property type="protein sequence ID" value="GFJ80834.1"/>
    <property type="molecule type" value="Genomic_DNA"/>
</dbReference>
<comment type="caution">
    <text evidence="1">The sequence shown here is derived from an EMBL/GenBank/DDBJ whole genome shotgun (WGS) entry which is preliminary data.</text>
</comment>
<sequence length="216" mass="23973">MTSNDGLSGLRRRRGLLDAIAEISEHPVTLAAGDLQAESANTHWLAASAAERAALSVDEVVAALRRAAQALRERVDGPAVLYVWHDRQAAQLRCSITSRPPDDLPFGSDYRRIDDLATIVSAFLDADPAPTVPWELELTVEAPKPRQTPRFWCGSSRCPLRILVTQNPLLRSDSWLAEDRNRGPRRDCPRLRRHAAGLHYNAGGGHDGQPHHPWHR</sequence>
<organism evidence="1 2">
    <name type="scientific">Phytohabitans houttuyneae</name>
    <dbReference type="NCBI Taxonomy" id="1076126"/>
    <lineage>
        <taxon>Bacteria</taxon>
        <taxon>Bacillati</taxon>
        <taxon>Actinomycetota</taxon>
        <taxon>Actinomycetes</taxon>
        <taxon>Micromonosporales</taxon>
        <taxon>Micromonosporaceae</taxon>
    </lineage>
</organism>
<protein>
    <submittedName>
        <fullName evidence="1">Uncharacterized protein</fullName>
    </submittedName>
</protein>
<dbReference type="AlphaFoldDB" id="A0A6V8KAP0"/>
<evidence type="ECO:0000313" key="1">
    <source>
        <dbReference type="EMBL" id="GFJ80834.1"/>
    </source>
</evidence>
<proteinExistence type="predicted"/>
<keyword evidence="2" id="KW-1185">Reference proteome</keyword>
<gene>
    <name evidence="1" type="ORF">Phou_050140</name>
</gene>